<evidence type="ECO:0000256" key="1">
    <source>
        <dbReference type="ARBA" id="ARBA00004196"/>
    </source>
</evidence>
<gene>
    <name evidence="3" type="ORF">GCM10011534_42630</name>
</gene>
<organism evidence="3 4">
    <name type="scientific">Pseudooceanicola nanhaiensis</name>
    <dbReference type="NCBI Taxonomy" id="375761"/>
    <lineage>
        <taxon>Bacteria</taxon>
        <taxon>Pseudomonadati</taxon>
        <taxon>Pseudomonadota</taxon>
        <taxon>Alphaproteobacteria</taxon>
        <taxon>Rhodobacterales</taxon>
        <taxon>Paracoccaceae</taxon>
        <taxon>Pseudooceanicola</taxon>
    </lineage>
</organism>
<dbReference type="AlphaFoldDB" id="A0A917TA78"/>
<protein>
    <submittedName>
        <fullName evidence="3">Uncharacterized protein</fullName>
    </submittedName>
</protein>
<reference evidence="3" key="2">
    <citation type="submission" date="2020-09" db="EMBL/GenBank/DDBJ databases">
        <authorList>
            <person name="Sun Q."/>
            <person name="Zhou Y."/>
        </authorList>
    </citation>
    <scope>NUCLEOTIDE SEQUENCE</scope>
    <source>
        <strain evidence="3">CGMCC 1.6293</strain>
    </source>
</reference>
<name>A0A917TA78_9RHOB</name>
<dbReference type="EMBL" id="BMLF01000008">
    <property type="protein sequence ID" value="GGM16146.1"/>
    <property type="molecule type" value="Genomic_DNA"/>
</dbReference>
<dbReference type="Proteomes" id="UP000649829">
    <property type="component" value="Unassembled WGS sequence"/>
</dbReference>
<dbReference type="RefSeq" id="WP_028288664.1">
    <property type="nucleotide sequence ID" value="NZ_BMLF01000008.1"/>
</dbReference>
<feature type="signal peptide" evidence="2">
    <location>
        <begin position="1"/>
        <end position="20"/>
    </location>
</feature>
<dbReference type="GO" id="GO:0030313">
    <property type="term" value="C:cell envelope"/>
    <property type="evidence" value="ECO:0007669"/>
    <property type="project" value="UniProtKB-SubCell"/>
</dbReference>
<keyword evidence="2" id="KW-0732">Signal</keyword>
<dbReference type="Gene3D" id="3.40.190.170">
    <property type="entry name" value="Bacterial extracellular solute-binding protein, family 7"/>
    <property type="match status" value="1"/>
</dbReference>
<evidence type="ECO:0000313" key="3">
    <source>
        <dbReference type="EMBL" id="GGM16146.1"/>
    </source>
</evidence>
<keyword evidence="4" id="KW-1185">Reference proteome</keyword>
<evidence type="ECO:0000313" key="4">
    <source>
        <dbReference type="Proteomes" id="UP000649829"/>
    </source>
</evidence>
<comment type="subcellular location">
    <subcellularLocation>
        <location evidence="1">Cell envelope</location>
    </subcellularLocation>
</comment>
<reference evidence="3" key="1">
    <citation type="journal article" date="2014" name="Int. J. Syst. Evol. Microbiol.">
        <title>Complete genome sequence of Corynebacterium casei LMG S-19264T (=DSM 44701T), isolated from a smear-ripened cheese.</title>
        <authorList>
            <consortium name="US DOE Joint Genome Institute (JGI-PGF)"/>
            <person name="Walter F."/>
            <person name="Albersmeier A."/>
            <person name="Kalinowski J."/>
            <person name="Ruckert C."/>
        </authorList>
    </citation>
    <scope>NUCLEOTIDE SEQUENCE</scope>
    <source>
        <strain evidence="3">CGMCC 1.6293</strain>
    </source>
</reference>
<sequence>MRQLRHAGFALLLAAGGAPAATDEYIYASSLPETHSTYSLGLLPFFERVRTATDGRVVIKYFGTESVGKASTLLSLVEKQGADVAQIVDIYMPAALPVSALLSDAFVMGEDARIMATAVNAMRLLDCPECTEEFAVHNVINFGTYVSTQRNLLMLQGRT</sequence>
<accession>A0A917TA78</accession>
<feature type="chain" id="PRO_5038023024" evidence="2">
    <location>
        <begin position="21"/>
        <end position="159"/>
    </location>
</feature>
<proteinExistence type="predicted"/>
<comment type="caution">
    <text evidence="3">The sequence shown here is derived from an EMBL/GenBank/DDBJ whole genome shotgun (WGS) entry which is preliminary data.</text>
</comment>
<evidence type="ECO:0000256" key="2">
    <source>
        <dbReference type="SAM" id="SignalP"/>
    </source>
</evidence>
<dbReference type="InterPro" id="IPR038404">
    <property type="entry name" value="TRAP_DctP_sf"/>
</dbReference>